<evidence type="ECO:0000256" key="1">
    <source>
        <dbReference type="ARBA" id="ARBA00004791"/>
    </source>
</evidence>
<dbReference type="SUPFAM" id="SSF53633">
    <property type="entry name" value="Carbamate kinase-like"/>
    <property type="match status" value="1"/>
</dbReference>
<accession>A0A0G0C2E2</accession>
<evidence type="ECO:0000256" key="6">
    <source>
        <dbReference type="ARBA" id="ARBA00022741"/>
    </source>
</evidence>
<keyword evidence="4" id="KW-0963">Cytoplasm</keyword>
<dbReference type="NCBIfam" id="TIGR02076">
    <property type="entry name" value="pyrH_arch"/>
    <property type="match status" value="1"/>
</dbReference>
<evidence type="ECO:0000256" key="7">
    <source>
        <dbReference type="ARBA" id="ARBA00022777"/>
    </source>
</evidence>
<dbReference type="InterPro" id="IPR001048">
    <property type="entry name" value="Asp/Glu/Uridylate_kinase"/>
</dbReference>
<keyword evidence="8" id="KW-0067">ATP-binding</keyword>
<evidence type="ECO:0000256" key="10">
    <source>
        <dbReference type="ARBA" id="ARBA00032092"/>
    </source>
</evidence>
<reference evidence="12 13" key="1">
    <citation type="journal article" date="2015" name="Nature">
        <title>rRNA introns, odd ribosomes, and small enigmatic genomes across a large radiation of phyla.</title>
        <authorList>
            <person name="Brown C.T."/>
            <person name="Hug L.A."/>
            <person name="Thomas B.C."/>
            <person name="Sharon I."/>
            <person name="Castelle C.J."/>
            <person name="Singh A."/>
            <person name="Wilkins M.J."/>
            <person name="Williams K.H."/>
            <person name="Banfield J.F."/>
        </authorList>
    </citation>
    <scope>NUCLEOTIDE SEQUENCE [LARGE SCALE GENOMIC DNA]</scope>
</reference>
<comment type="caution">
    <text evidence="12">The sequence shown here is derived from an EMBL/GenBank/DDBJ whole genome shotgun (WGS) entry which is preliminary data.</text>
</comment>
<evidence type="ECO:0000256" key="9">
    <source>
        <dbReference type="ARBA" id="ARBA00022975"/>
    </source>
</evidence>
<dbReference type="InterPro" id="IPR011818">
    <property type="entry name" value="Uridylate_kinase_arch/spir"/>
</dbReference>
<dbReference type="AlphaFoldDB" id="A0A0G0C2E2"/>
<feature type="domain" description="Aspartate/glutamate/uridylate kinase" evidence="11">
    <location>
        <begin position="4"/>
        <end position="213"/>
    </location>
</feature>
<gene>
    <name evidence="12" type="ORF">UR67_C0001G0125</name>
</gene>
<evidence type="ECO:0000256" key="4">
    <source>
        <dbReference type="ARBA" id="ARBA00022490"/>
    </source>
</evidence>
<evidence type="ECO:0000313" key="12">
    <source>
        <dbReference type="EMBL" id="KKP70216.1"/>
    </source>
</evidence>
<keyword evidence="9" id="KW-0665">Pyrimidine biosynthesis</keyword>
<keyword evidence="7 12" id="KW-0418">Kinase</keyword>
<evidence type="ECO:0000256" key="8">
    <source>
        <dbReference type="ARBA" id="ARBA00022840"/>
    </source>
</evidence>
<comment type="similarity">
    <text evidence="2">Belongs to the UMP kinase family.</text>
</comment>
<keyword evidence="5" id="KW-0808">Transferase</keyword>
<dbReference type="EC" id="2.7.4.22" evidence="3"/>
<organism evidence="12 13">
    <name type="scientific">candidate division CPR3 bacterium GW2011_GWF2_35_18</name>
    <dbReference type="NCBI Taxonomy" id="1618350"/>
    <lineage>
        <taxon>Bacteria</taxon>
        <taxon>Bacteria division CPR3</taxon>
    </lineage>
</organism>
<dbReference type="GO" id="GO:0005524">
    <property type="term" value="F:ATP binding"/>
    <property type="evidence" value="ECO:0007669"/>
    <property type="project" value="UniProtKB-KW"/>
</dbReference>
<evidence type="ECO:0000313" key="13">
    <source>
        <dbReference type="Proteomes" id="UP000034581"/>
    </source>
</evidence>
<dbReference type="GO" id="GO:0033862">
    <property type="term" value="F:UMP kinase activity"/>
    <property type="evidence" value="ECO:0007669"/>
    <property type="project" value="UniProtKB-EC"/>
</dbReference>
<evidence type="ECO:0000256" key="3">
    <source>
        <dbReference type="ARBA" id="ARBA00012899"/>
    </source>
</evidence>
<dbReference type="PANTHER" id="PTHR42833">
    <property type="entry name" value="URIDYLATE KINASE"/>
    <property type="match status" value="1"/>
</dbReference>
<proteinExistence type="inferred from homology"/>
<name>A0A0G0C2E2_UNCC3</name>
<dbReference type="STRING" id="1618350.UR67_C0001G0125"/>
<dbReference type="InterPro" id="IPR036393">
    <property type="entry name" value="AceGlu_kinase-like_sf"/>
</dbReference>
<evidence type="ECO:0000256" key="2">
    <source>
        <dbReference type="ARBA" id="ARBA00007614"/>
    </source>
</evidence>
<protein>
    <recommendedName>
        <fullName evidence="3">UMP kinase</fullName>
        <ecNumber evidence="3">2.7.4.22</ecNumber>
    </recommendedName>
    <alternativeName>
        <fullName evidence="10">Uridine monophosphate kinase</fullName>
    </alternativeName>
</protein>
<dbReference type="Gene3D" id="3.40.1160.10">
    <property type="entry name" value="Acetylglutamate kinase-like"/>
    <property type="match status" value="1"/>
</dbReference>
<dbReference type="GO" id="GO:0006225">
    <property type="term" value="P:UDP biosynthetic process"/>
    <property type="evidence" value="ECO:0007669"/>
    <property type="project" value="TreeGrafter"/>
</dbReference>
<evidence type="ECO:0000259" key="11">
    <source>
        <dbReference type="Pfam" id="PF00696"/>
    </source>
</evidence>
<sequence length="235" mass="26647">MNNLFIIKLGGSLVVPETDKFNLEYLVRLKNVLEKFTKQGKKFVIIIGGGKICRWYQSEAKRLKVDVENKDLNWIGAYVTRVNAEVVNSFMKPLSHDRAYVDFSEKLELTKPVLVVGAWKPEKSTNMDAVLMAEMFNSGTIINLSDIDHVYDKDPKEFPDAKPLDQITWSDYEKIIADRIGTVREHKAGDNLPFDVIATAKAEELKLKVIFINGKYLDNFEVVLNGKDFVGTTIG</sequence>
<dbReference type="PANTHER" id="PTHR42833:SF4">
    <property type="entry name" value="URIDYLATE KINASE PUMPKIN, CHLOROPLASTIC"/>
    <property type="match status" value="1"/>
</dbReference>
<dbReference type="Proteomes" id="UP000034581">
    <property type="component" value="Unassembled WGS sequence"/>
</dbReference>
<dbReference type="Pfam" id="PF00696">
    <property type="entry name" value="AA_kinase"/>
    <property type="match status" value="1"/>
</dbReference>
<comment type="pathway">
    <text evidence="1">Pyrimidine metabolism; CTP biosynthesis via de novo pathway; UDP from UMP (UMPK route): step 1/1.</text>
</comment>
<dbReference type="EMBL" id="LBQB01000001">
    <property type="protein sequence ID" value="KKP70216.1"/>
    <property type="molecule type" value="Genomic_DNA"/>
</dbReference>
<evidence type="ECO:0000256" key="5">
    <source>
        <dbReference type="ARBA" id="ARBA00022679"/>
    </source>
</evidence>
<keyword evidence="6" id="KW-0547">Nucleotide-binding</keyword>